<comment type="similarity">
    <text evidence="1">Belongs to the peptidase S33 family.</text>
</comment>
<gene>
    <name evidence="5" type="ORF">AWB76_02978</name>
</gene>
<protein>
    <submittedName>
        <fullName evidence="5">Epocide hydrolase domain-containing protein</fullName>
    </submittedName>
</protein>
<dbReference type="InterPro" id="IPR029058">
    <property type="entry name" value="AB_hydrolase_fold"/>
</dbReference>
<evidence type="ECO:0000313" key="5">
    <source>
        <dbReference type="EMBL" id="SAK60855.1"/>
    </source>
</evidence>
<evidence type="ECO:0000313" key="6">
    <source>
        <dbReference type="Proteomes" id="UP000054624"/>
    </source>
</evidence>
<dbReference type="EMBL" id="FCOI02000008">
    <property type="protein sequence ID" value="SAK60855.1"/>
    <property type="molecule type" value="Genomic_DNA"/>
</dbReference>
<dbReference type="Gene3D" id="3.40.50.1820">
    <property type="entry name" value="alpha/beta hydrolase"/>
    <property type="match status" value="1"/>
</dbReference>
<name>A0A158ASX3_9BURK</name>
<dbReference type="Proteomes" id="UP000054624">
    <property type="component" value="Unassembled WGS sequence"/>
</dbReference>
<accession>A0A158ASX3</accession>
<dbReference type="OrthoDB" id="9780765at2"/>
<evidence type="ECO:0000256" key="2">
    <source>
        <dbReference type="ARBA" id="ARBA00022797"/>
    </source>
</evidence>
<dbReference type="STRING" id="1777137.AWB76_02978"/>
<dbReference type="SUPFAM" id="SSF53474">
    <property type="entry name" value="alpha/beta-Hydrolases"/>
    <property type="match status" value="1"/>
</dbReference>
<dbReference type="GO" id="GO:0004301">
    <property type="term" value="F:epoxide hydrolase activity"/>
    <property type="evidence" value="ECO:0007669"/>
    <property type="project" value="TreeGrafter"/>
</dbReference>
<keyword evidence="3 5" id="KW-0378">Hydrolase</keyword>
<dbReference type="GO" id="GO:0097176">
    <property type="term" value="P:epoxide metabolic process"/>
    <property type="evidence" value="ECO:0007669"/>
    <property type="project" value="TreeGrafter"/>
</dbReference>
<organism evidence="5 6">
    <name type="scientific">Caballeronia temeraria</name>
    <dbReference type="NCBI Taxonomy" id="1777137"/>
    <lineage>
        <taxon>Bacteria</taxon>
        <taxon>Pseudomonadati</taxon>
        <taxon>Pseudomonadota</taxon>
        <taxon>Betaproteobacteria</taxon>
        <taxon>Burkholderiales</taxon>
        <taxon>Burkholderiaceae</taxon>
        <taxon>Caballeronia</taxon>
    </lineage>
</organism>
<dbReference type="Pfam" id="PF06441">
    <property type="entry name" value="EHN"/>
    <property type="match status" value="1"/>
</dbReference>
<dbReference type="PANTHER" id="PTHR21661:SF35">
    <property type="entry name" value="EPOXIDE HYDROLASE"/>
    <property type="match status" value="1"/>
</dbReference>
<sequence length="76" mass="8970">MNARSLSINVHDSQIDDLMQRLRNTRFPASLDAQQWNDGAALAFVRRLTDYWQSQFDWRAQEARLNELPFLGRTVF</sequence>
<evidence type="ECO:0000256" key="1">
    <source>
        <dbReference type="ARBA" id="ARBA00010088"/>
    </source>
</evidence>
<reference evidence="6" key="1">
    <citation type="submission" date="2016-01" db="EMBL/GenBank/DDBJ databases">
        <authorList>
            <person name="Peeters Charlotte."/>
        </authorList>
    </citation>
    <scope>NUCLEOTIDE SEQUENCE [LARGE SCALE GENOMIC DNA]</scope>
</reference>
<dbReference type="PANTHER" id="PTHR21661">
    <property type="entry name" value="EPOXIDE HYDROLASE 1-RELATED"/>
    <property type="match status" value="1"/>
</dbReference>
<keyword evidence="2" id="KW-0058">Aromatic hydrocarbons catabolism</keyword>
<dbReference type="InterPro" id="IPR010497">
    <property type="entry name" value="Epoxide_hydro_N"/>
</dbReference>
<keyword evidence="6" id="KW-1185">Reference proteome</keyword>
<dbReference type="AlphaFoldDB" id="A0A158ASX3"/>
<feature type="domain" description="Epoxide hydrolase N-terminal" evidence="4">
    <location>
        <begin position="4"/>
        <end position="69"/>
    </location>
</feature>
<evidence type="ECO:0000256" key="3">
    <source>
        <dbReference type="ARBA" id="ARBA00022801"/>
    </source>
</evidence>
<evidence type="ECO:0000259" key="4">
    <source>
        <dbReference type="Pfam" id="PF06441"/>
    </source>
</evidence>
<proteinExistence type="inferred from homology"/>